<protein>
    <submittedName>
        <fullName evidence="1">Uncharacterized protein</fullName>
    </submittedName>
</protein>
<organism evidence="1 2">
    <name type="scientific">Halovivax cerinus</name>
    <dbReference type="NCBI Taxonomy" id="1487865"/>
    <lineage>
        <taxon>Archaea</taxon>
        <taxon>Methanobacteriati</taxon>
        <taxon>Methanobacteriota</taxon>
        <taxon>Stenosarchaea group</taxon>
        <taxon>Halobacteria</taxon>
        <taxon>Halobacteriales</taxon>
        <taxon>Natrialbaceae</taxon>
        <taxon>Halovivax</taxon>
    </lineage>
</organism>
<evidence type="ECO:0000313" key="1">
    <source>
        <dbReference type="EMBL" id="MFC3957880.1"/>
    </source>
</evidence>
<dbReference type="Proteomes" id="UP001595846">
    <property type="component" value="Unassembled WGS sequence"/>
</dbReference>
<keyword evidence="2" id="KW-1185">Reference proteome</keyword>
<dbReference type="RefSeq" id="WP_256530571.1">
    <property type="nucleotide sequence ID" value="NZ_CP101824.1"/>
</dbReference>
<accession>A0ABD5NMC7</accession>
<proteinExistence type="predicted"/>
<name>A0ABD5NMC7_9EURY</name>
<comment type="caution">
    <text evidence="1">The sequence shown here is derived from an EMBL/GenBank/DDBJ whole genome shotgun (WGS) entry which is preliminary data.</text>
</comment>
<reference evidence="1 2" key="1">
    <citation type="journal article" date="2019" name="Int. J. Syst. Evol. Microbiol.">
        <title>The Global Catalogue of Microorganisms (GCM) 10K type strain sequencing project: providing services to taxonomists for standard genome sequencing and annotation.</title>
        <authorList>
            <consortium name="The Broad Institute Genomics Platform"/>
            <consortium name="The Broad Institute Genome Sequencing Center for Infectious Disease"/>
            <person name="Wu L."/>
            <person name="Ma J."/>
        </authorList>
    </citation>
    <scope>NUCLEOTIDE SEQUENCE [LARGE SCALE GENOMIC DNA]</scope>
    <source>
        <strain evidence="1 2">IBRC-M 10256</strain>
    </source>
</reference>
<dbReference type="GeneID" id="73903259"/>
<dbReference type="EMBL" id="JBHSAQ010000002">
    <property type="protein sequence ID" value="MFC3957880.1"/>
    <property type="molecule type" value="Genomic_DNA"/>
</dbReference>
<gene>
    <name evidence="1" type="ORF">ACFOUR_05775</name>
</gene>
<evidence type="ECO:0000313" key="2">
    <source>
        <dbReference type="Proteomes" id="UP001595846"/>
    </source>
</evidence>
<dbReference type="AlphaFoldDB" id="A0ABD5NMC7"/>
<sequence>MATIITRTVNGSGPYAYRVEYVDGDHEWSYLGPLDEIEPGDVDDGHVDQATLDELEEMIADRDDSATDPESRSETTAVDFHSRDAANALRDRLDADALAEADDRRTKTVLLAEDAPLYAENLAAGAAADSKAHLADKGGQIPLTEAEKREIDFTRTNVMHARAVKGKLTNAGVDDWLAHYDPTISVDEHDAERALQDDRGARSDAQDTEAAQVQREADAFQRAESEAEDHARQGCIDGHEEACQELRRIGWTDAEIRELEEYTEPEEFARVVNDERKRVGAST</sequence>